<dbReference type="HOGENOM" id="CLU_037628_6_1_9"/>
<name>A9KIS1_LACP7</name>
<evidence type="ECO:0000313" key="6">
    <source>
        <dbReference type="Proteomes" id="UP000000370"/>
    </source>
</evidence>
<protein>
    <submittedName>
        <fullName evidence="5">Transcriptional regulator, LacI family</fullName>
    </submittedName>
</protein>
<evidence type="ECO:0000313" key="5">
    <source>
        <dbReference type="EMBL" id="ABX43934.1"/>
    </source>
</evidence>
<gene>
    <name evidence="5" type="ordered locus">Cphy_3585</name>
</gene>
<keyword evidence="2" id="KW-0238">DNA-binding</keyword>
<proteinExistence type="predicted"/>
<keyword evidence="6" id="KW-1185">Reference proteome</keyword>
<dbReference type="STRING" id="357809.Cphy_3585"/>
<dbReference type="GO" id="GO:0003700">
    <property type="term" value="F:DNA-binding transcription factor activity"/>
    <property type="evidence" value="ECO:0007669"/>
    <property type="project" value="TreeGrafter"/>
</dbReference>
<dbReference type="EMBL" id="CP000885">
    <property type="protein sequence ID" value="ABX43934.1"/>
    <property type="molecule type" value="Genomic_DNA"/>
</dbReference>
<dbReference type="Gene3D" id="1.10.260.40">
    <property type="entry name" value="lambda repressor-like DNA-binding domains"/>
    <property type="match status" value="1"/>
</dbReference>
<dbReference type="InterPro" id="IPR000843">
    <property type="entry name" value="HTH_LacI"/>
</dbReference>
<dbReference type="Pfam" id="PF00356">
    <property type="entry name" value="LacI"/>
    <property type="match status" value="1"/>
</dbReference>
<dbReference type="Gene3D" id="3.40.50.2300">
    <property type="match status" value="2"/>
</dbReference>
<organism evidence="5 6">
    <name type="scientific">Lachnoclostridium phytofermentans (strain ATCC 700394 / DSM 18823 / ISDg)</name>
    <name type="common">Clostridium phytofermentans</name>
    <dbReference type="NCBI Taxonomy" id="357809"/>
    <lineage>
        <taxon>Bacteria</taxon>
        <taxon>Bacillati</taxon>
        <taxon>Bacillota</taxon>
        <taxon>Clostridia</taxon>
        <taxon>Lachnospirales</taxon>
        <taxon>Lachnospiraceae</taxon>
    </lineage>
</organism>
<dbReference type="OrthoDB" id="4810at2"/>
<dbReference type="PROSITE" id="PS50932">
    <property type="entry name" value="HTH_LACI_2"/>
    <property type="match status" value="1"/>
</dbReference>
<sequence length="340" mass="38057">MGQNSFYGYGQKKITIDDVANALGVSKTTVSRAVSGKGRVGESTRNRVLNYIAENNYKPNLIAKSLAESKTFNIAVVIPGDYNLVDLPFFQKCLMGISEFASTFNYDVLMCVCYENDLSQLERIIDNHKVDGVILTRTLVDDKPEKYLIEKGVPFVVIGTSLNDDVIQVDNDHRSACKELTSLMLMKGYKRIGLIGGDESHIVTLSRYSGYKDALLETGISVDKQIVHLNVLTSIVAEKSALELIDKHVDAIICMDDTICSYVLKTFYSKGIRVPEDVKLLSFYNSMILENRNISITTLQFDVKELGVETCKVLINYLNGIEIEKKTLLKYEVILKESTK</sequence>
<dbReference type="SUPFAM" id="SSF53822">
    <property type="entry name" value="Periplasmic binding protein-like I"/>
    <property type="match status" value="1"/>
</dbReference>
<dbReference type="eggNOG" id="COG1609">
    <property type="taxonomic scope" value="Bacteria"/>
</dbReference>
<dbReference type="CDD" id="cd01392">
    <property type="entry name" value="HTH_LacI"/>
    <property type="match status" value="1"/>
</dbReference>
<dbReference type="PANTHER" id="PTHR30146">
    <property type="entry name" value="LACI-RELATED TRANSCRIPTIONAL REPRESSOR"/>
    <property type="match status" value="1"/>
</dbReference>
<accession>A9KIS1</accession>
<dbReference type="InterPro" id="IPR010982">
    <property type="entry name" value="Lambda_DNA-bd_dom_sf"/>
</dbReference>
<dbReference type="SMART" id="SM00354">
    <property type="entry name" value="HTH_LACI"/>
    <property type="match status" value="1"/>
</dbReference>
<dbReference type="InterPro" id="IPR001761">
    <property type="entry name" value="Peripla_BP/Lac1_sug-bd_dom"/>
</dbReference>
<dbReference type="PANTHER" id="PTHR30146:SF109">
    <property type="entry name" value="HTH-TYPE TRANSCRIPTIONAL REGULATOR GALS"/>
    <property type="match status" value="1"/>
</dbReference>
<dbReference type="RefSeq" id="WP_012201582.1">
    <property type="nucleotide sequence ID" value="NC_010001.1"/>
</dbReference>
<dbReference type="Pfam" id="PF00532">
    <property type="entry name" value="Peripla_BP_1"/>
    <property type="match status" value="1"/>
</dbReference>
<keyword evidence="1" id="KW-0805">Transcription regulation</keyword>
<evidence type="ECO:0000256" key="2">
    <source>
        <dbReference type="ARBA" id="ARBA00023125"/>
    </source>
</evidence>
<reference evidence="6" key="1">
    <citation type="submission" date="2007-11" db="EMBL/GenBank/DDBJ databases">
        <title>Complete genome sequence of Clostridium phytofermentans ISDg.</title>
        <authorList>
            <person name="Leschine S.B."/>
            <person name="Warnick T.A."/>
            <person name="Blanchard J.L."/>
            <person name="Schnell D.J."/>
            <person name="Petit E.L."/>
            <person name="LaTouf W.G."/>
            <person name="Copeland A."/>
            <person name="Lucas S."/>
            <person name="Lapidus A."/>
            <person name="Barry K."/>
            <person name="Glavina del Rio T."/>
            <person name="Dalin E."/>
            <person name="Tice H."/>
            <person name="Pitluck S."/>
            <person name="Kiss H."/>
            <person name="Brettin T."/>
            <person name="Bruce D."/>
            <person name="Detter J.C."/>
            <person name="Han C."/>
            <person name="Kuske C."/>
            <person name="Schmutz J."/>
            <person name="Larimer F."/>
            <person name="Land M."/>
            <person name="Hauser L."/>
            <person name="Kyrpides N."/>
            <person name="Kim E.A."/>
            <person name="Richardson P."/>
        </authorList>
    </citation>
    <scope>NUCLEOTIDE SEQUENCE [LARGE SCALE GENOMIC DNA]</scope>
    <source>
        <strain evidence="6">ATCC 700394 / DSM 18823 / ISDg</strain>
    </source>
</reference>
<dbReference type="AlphaFoldDB" id="A9KIS1"/>
<dbReference type="SUPFAM" id="SSF47413">
    <property type="entry name" value="lambda repressor-like DNA-binding domains"/>
    <property type="match status" value="1"/>
</dbReference>
<evidence type="ECO:0000256" key="1">
    <source>
        <dbReference type="ARBA" id="ARBA00023015"/>
    </source>
</evidence>
<keyword evidence="3" id="KW-0804">Transcription</keyword>
<dbReference type="KEGG" id="cpy:Cphy_3585"/>
<dbReference type="GO" id="GO:0000976">
    <property type="term" value="F:transcription cis-regulatory region binding"/>
    <property type="evidence" value="ECO:0007669"/>
    <property type="project" value="TreeGrafter"/>
</dbReference>
<evidence type="ECO:0000259" key="4">
    <source>
        <dbReference type="PROSITE" id="PS50932"/>
    </source>
</evidence>
<evidence type="ECO:0000256" key="3">
    <source>
        <dbReference type="ARBA" id="ARBA00023163"/>
    </source>
</evidence>
<feature type="domain" description="HTH lacI-type" evidence="4">
    <location>
        <begin position="14"/>
        <end position="68"/>
    </location>
</feature>
<dbReference type="InterPro" id="IPR028082">
    <property type="entry name" value="Peripla_BP_I"/>
</dbReference>
<dbReference type="Proteomes" id="UP000000370">
    <property type="component" value="Chromosome"/>
</dbReference>